<reference evidence="3" key="1">
    <citation type="journal article" date="2016" name="Front. Microbiol.">
        <title>Molecular Keys to the Janthinobacterium and Duganella spp. Interaction with the Plant Pathogen Fusarium graminearum.</title>
        <authorList>
            <person name="Haack F.S."/>
            <person name="Poehlein A."/>
            <person name="Kroger C."/>
            <person name="Voigt C.A."/>
            <person name="Piepenbring M."/>
            <person name="Bode H.B."/>
            <person name="Daniel R."/>
            <person name="Schafer W."/>
            <person name="Streit W.R."/>
        </authorList>
    </citation>
    <scope>NUCLEOTIDE SEQUENCE [LARGE SCALE GENOMIC DNA]</scope>
    <source>
        <strain evidence="3">T54</strain>
    </source>
</reference>
<feature type="domain" description="Zorya protein ZorC EH" evidence="1">
    <location>
        <begin position="104"/>
        <end position="426"/>
    </location>
</feature>
<comment type="caution">
    <text evidence="2">The sequence shown here is derived from an EMBL/GenBank/DDBJ whole genome shotgun (WGS) entry which is preliminary data.</text>
</comment>
<keyword evidence="3" id="KW-1185">Reference proteome</keyword>
<dbReference type="InterPro" id="IPR028943">
    <property type="entry name" value="ZorC_EH_Signature_dom"/>
</dbReference>
<dbReference type="Pfam" id="PF15611">
    <property type="entry name" value="EH_Signature"/>
    <property type="match status" value="1"/>
</dbReference>
<dbReference type="EMBL" id="LROM01000098">
    <property type="protein sequence ID" value="OEZ97417.1"/>
    <property type="molecule type" value="Genomic_DNA"/>
</dbReference>
<protein>
    <recommendedName>
        <fullName evidence="1">Zorya protein ZorC EH domain-containing protein</fullName>
    </recommendedName>
</protein>
<dbReference type="PATRIC" id="fig|762836.4.peg.3727"/>
<dbReference type="AlphaFoldDB" id="A0A1E7WG60"/>
<evidence type="ECO:0000313" key="2">
    <source>
        <dbReference type="EMBL" id="OEZ97417.1"/>
    </source>
</evidence>
<proteinExistence type="predicted"/>
<organism evidence="2 3">
    <name type="scientific">Duganella phyllosphaerae</name>
    <dbReference type="NCBI Taxonomy" id="762836"/>
    <lineage>
        <taxon>Bacteria</taxon>
        <taxon>Pseudomonadati</taxon>
        <taxon>Pseudomonadota</taxon>
        <taxon>Betaproteobacteria</taxon>
        <taxon>Burkholderiales</taxon>
        <taxon>Oxalobacteraceae</taxon>
        <taxon>Telluria group</taxon>
        <taxon>Duganella</taxon>
    </lineage>
</organism>
<name>A0A1E7WG60_9BURK</name>
<sequence>MIGALDILQSRLAQSFADAPIGPEGWSAVDEMVRARQRVHHDHGGAGIVADQRSILASIADFKKTREIAGFRDLKYVCLGIGALDPKGWSVLADEGLRSTVARSAEQQAATHRRLRCFQALLSSYFSFPVNGKNANAESTTGWRVLRGWLREERDRIVKLLDFRPPWIEALSRHPELLTNQPCDKFGDELLRGDATGLNDARDGLAIPETSWVVEEAVLAQMKAAGQLMDVEFKSILPDLLGIAMGRAGVSISESLATRCVALLVTRYARCRDRPEQPALRDAATSTIGNPWLRRTNWDAWVRVGNQPDDQAREMVFFWLKERLVADFFELLSADGINDRRRVAYWLRFVPFVEDMWFALGTSASRAKGGKFGEFRERAKGRLLSLEGTTADNNAFVMKIGAHLAVEFGASGNAFYLFRWDALSPSVLESLNSGRASARIHIGDLRSDGSLDRLLHRDSPVALKSWEQKFDDKLTKLIGKNPEVRPACVPELEVLIANGRVQVTDLRVGGGALWVYEPERSSHLAKKLQALDFTYRAGRGWFKE</sequence>
<evidence type="ECO:0000259" key="1">
    <source>
        <dbReference type="Pfam" id="PF15611"/>
    </source>
</evidence>
<dbReference type="Proteomes" id="UP000175989">
    <property type="component" value="Unassembled WGS sequence"/>
</dbReference>
<accession>A0A1E7WG60</accession>
<gene>
    <name evidence="2" type="ORF">DUPY_36180</name>
</gene>
<evidence type="ECO:0000313" key="3">
    <source>
        <dbReference type="Proteomes" id="UP000175989"/>
    </source>
</evidence>